<reference evidence="10 11" key="1">
    <citation type="submission" date="2016-10" db="EMBL/GenBank/DDBJ databases">
        <authorList>
            <person name="Varghese N."/>
            <person name="Submissions S."/>
        </authorList>
    </citation>
    <scope>NUCLEOTIDE SEQUENCE [LARGE SCALE GENOMIC DNA]</scope>
    <source>
        <strain evidence="10 11">DSM 13796</strain>
    </source>
</reference>
<evidence type="ECO:0000256" key="6">
    <source>
        <dbReference type="ARBA" id="ARBA00022989"/>
    </source>
</evidence>
<dbReference type="Proteomes" id="UP000182762">
    <property type="component" value="Unassembled WGS sequence"/>
</dbReference>
<dbReference type="EMBL" id="FOXX01000012">
    <property type="protein sequence ID" value="SFQ83424.1"/>
    <property type="molecule type" value="Genomic_DNA"/>
</dbReference>
<dbReference type="Pfam" id="PF13091">
    <property type="entry name" value="PLDc_2"/>
    <property type="match status" value="2"/>
</dbReference>
<evidence type="ECO:0000256" key="5">
    <source>
        <dbReference type="ARBA" id="ARBA00022737"/>
    </source>
</evidence>
<dbReference type="EC" id="2.7.8.-" evidence="8"/>
<comment type="subcellular location">
    <subcellularLocation>
        <location evidence="1">Cell membrane</location>
    </subcellularLocation>
</comment>
<dbReference type="InterPro" id="IPR001736">
    <property type="entry name" value="PLipase_D/transphosphatidylase"/>
</dbReference>
<keyword evidence="7" id="KW-0472">Membrane</keyword>
<evidence type="ECO:0000313" key="11">
    <source>
        <dbReference type="Proteomes" id="UP000182762"/>
    </source>
</evidence>
<accession>A0A1I6BRD0</accession>
<dbReference type="InterPro" id="IPR022924">
    <property type="entry name" value="Cardiolipin_synthase"/>
</dbReference>
<organism evidence="10 11">
    <name type="scientific">Priestia endophytica DSM 13796</name>
    <dbReference type="NCBI Taxonomy" id="1121089"/>
    <lineage>
        <taxon>Bacteria</taxon>
        <taxon>Bacillati</taxon>
        <taxon>Bacillota</taxon>
        <taxon>Bacilli</taxon>
        <taxon>Bacillales</taxon>
        <taxon>Bacillaceae</taxon>
        <taxon>Priestia</taxon>
    </lineage>
</organism>
<evidence type="ECO:0000256" key="1">
    <source>
        <dbReference type="ARBA" id="ARBA00004236"/>
    </source>
</evidence>
<keyword evidence="2" id="KW-1003">Cell membrane</keyword>
<evidence type="ECO:0000313" key="10">
    <source>
        <dbReference type="EMBL" id="SFQ83424.1"/>
    </source>
</evidence>
<keyword evidence="4" id="KW-0812">Transmembrane</keyword>
<evidence type="ECO:0000256" key="8">
    <source>
        <dbReference type="NCBIfam" id="TIGR04265"/>
    </source>
</evidence>
<feature type="domain" description="PLD phosphodiesterase" evidence="9">
    <location>
        <begin position="309"/>
        <end position="336"/>
    </location>
</feature>
<name>A0A1I6BRD0_9BACI</name>
<protein>
    <recommendedName>
        <fullName evidence="8">Cardiolipin synthase</fullName>
        <ecNumber evidence="8">2.7.8.-</ecNumber>
    </recommendedName>
</protein>
<dbReference type="RefSeq" id="WP_061804824.1">
    <property type="nucleotide sequence ID" value="NZ_FOXX01000012.1"/>
</dbReference>
<dbReference type="InterPro" id="IPR025202">
    <property type="entry name" value="PLD-like_dom"/>
</dbReference>
<evidence type="ECO:0000256" key="3">
    <source>
        <dbReference type="ARBA" id="ARBA00022679"/>
    </source>
</evidence>
<comment type="caution">
    <text evidence="10">The sequence shown here is derived from an EMBL/GenBank/DDBJ whole genome shotgun (WGS) entry which is preliminary data.</text>
</comment>
<dbReference type="PANTHER" id="PTHR21248">
    <property type="entry name" value="CARDIOLIPIN SYNTHASE"/>
    <property type="match status" value="1"/>
</dbReference>
<dbReference type="Gene3D" id="3.30.870.10">
    <property type="entry name" value="Endonuclease Chain A"/>
    <property type="match status" value="2"/>
</dbReference>
<feature type="domain" description="PLD phosphodiesterase" evidence="9">
    <location>
        <begin position="139"/>
        <end position="166"/>
    </location>
</feature>
<dbReference type="SUPFAM" id="SSF56024">
    <property type="entry name" value="Phospholipase D/nuclease"/>
    <property type="match status" value="2"/>
</dbReference>
<dbReference type="NCBIfam" id="TIGR04265">
    <property type="entry name" value="bac_cardiolipin"/>
    <property type="match status" value="1"/>
</dbReference>
<keyword evidence="6" id="KW-1133">Transmembrane helix</keyword>
<dbReference type="PROSITE" id="PS50035">
    <property type="entry name" value="PLD"/>
    <property type="match status" value="2"/>
</dbReference>
<sequence>MIALIIIGLIFLLIVLLIIDFTCGSALHRKTAKERLYPKRNGDVTFYTEGYDLFEQLFSDVRNATKSIHVLFYIIRSDEVGQEFLTILKEKRQQGVEVCLLLDWVGSSLTKKDIQLLREKGIKFSFTHKPTFPFLFYKLNTRNHRKITVIDNSIGYIGGFNIGKEYLGFNPKLGAWKDFHIRITGEGVADLQSQFCEDWKRETEEVLYPPEPSYNGTFPCSFQFKATDGNTLEQDFMTMIEKAKKDIYIGTPYFVPSQKLFQTLLDAIDRGVNVNILTPLKADHPLIPDSAFPYYKPLLKKGGRVFRHYYGFYHSKVIVIDNVMCDIGTANFDKRSLFLNKEINCYMYSPSFILQVKKIVCDNINDAEELMLEDIKKRTLFQKTKEQISKLVSPLL</sequence>
<dbReference type="CDD" id="cd09112">
    <property type="entry name" value="PLDc_CLS_2"/>
    <property type="match status" value="1"/>
</dbReference>
<evidence type="ECO:0000256" key="7">
    <source>
        <dbReference type="ARBA" id="ARBA00023136"/>
    </source>
</evidence>
<evidence type="ECO:0000256" key="2">
    <source>
        <dbReference type="ARBA" id="ARBA00022475"/>
    </source>
</evidence>
<evidence type="ECO:0000256" key="4">
    <source>
        <dbReference type="ARBA" id="ARBA00022692"/>
    </source>
</evidence>
<dbReference type="CDD" id="cd09110">
    <property type="entry name" value="PLDc_CLS_1"/>
    <property type="match status" value="1"/>
</dbReference>
<evidence type="ECO:0000259" key="9">
    <source>
        <dbReference type="PROSITE" id="PS50035"/>
    </source>
</evidence>
<keyword evidence="5" id="KW-0677">Repeat</keyword>
<proteinExistence type="predicted"/>
<keyword evidence="3" id="KW-0808">Transferase</keyword>
<keyword evidence="11" id="KW-1185">Reference proteome</keyword>
<gene>
    <name evidence="10" type="ORF">SAMN02745910_04054</name>
</gene>
<dbReference type="PANTHER" id="PTHR21248:SF7">
    <property type="entry name" value="MINOR CARDIOLIPIN SYNTHASE CLSB"/>
    <property type="match status" value="1"/>
</dbReference>
<dbReference type="SMART" id="SM00155">
    <property type="entry name" value="PLDc"/>
    <property type="match status" value="2"/>
</dbReference>
<dbReference type="GeneID" id="93712623"/>